<reference evidence="4 5" key="1">
    <citation type="journal article" date="2014" name="Genome Announc.">
        <title>Genome Sequence of Gammaproteobacterial Pseudohaliea rubra Type Strain DSM 19751, Isolated from Coastal Seawater of the Mediterranean Sea.</title>
        <authorList>
            <person name="Spring S."/>
            <person name="Fiebig A."/>
            <person name="Riedel T."/>
            <person name="Goker M."/>
            <person name="Klenk H.P."/>
        </authorList>
    </citation>
    <scope>NUCLEOTIDE SEQUENCE [LARGE SCALE GENOMIC DNA]</scope>
    <source>
        <strain evidence="4 5">DSM 19751</strain>
    </source>
</reference>
<name>A0A095XVW3_9GAMM</name>
<dbReference type="Proteomes" id="UP000029640">
    <property type="component" value="Unassembled WGS sequence"/>
</dbReference>
<dbReference type="InterPro" id="IPR050718">
    <property type="entry name" value="ApaG-like"/>
</dbReference>
<proteinExistence type="inferred from homology"/>
<dbReference type="PATRIC" id="fig|1265313.6.peg.1571"/>
<dbReference type="NCBIfam" id="NF003967">
    <property type="entry name" value="PRK05461.1"/>
    <property type="match status" value="1"/>
</dbReference>
<dbReference type="STRING" id="1265313.HRUBRA_01588"/>
<protein>
    <recommendedName>
        <fullName evidence="1 2">Protein ApaG</fullName>
    </recommendedName>
</protein>
<dbReference type="HAMAP" id="MF_00791">
    <property type="entry name" value="ApaG"/>
    <property type="match status" value="1"/>
</dbReference>
<dbReference type="InterPro" id="IPR023065">
    <property type="entry name" value="Uncharacterised_ApaG"/>
</dbReference>
<feature type="domain" description="ApaG" evidence="3">
    <location>
        <begin position="3"/>
        <end position="135"/>
    </location>
</feature>
<dbReference type="OrthoDB" id="9795226at2"/>
<organism evidence="4 5">
    <name type="scientific">Pseudohaliea rubra DSM 19751</name>
    <dbReference type="NCBI Taxonomy" id="1265313"/>
    <lineage>
        <taxon>Bacteria</taxon>
        <taxon>Pseudomonadati</taxon>
        <taxon>Pseudomonadota</taxon>
        <taxon>Gammaproteobacteria</taxon>
        <taxon>Cellvibrionales</taxon>
        <taxon>Halieaceae</taxon>
        <taxon>Pseudohaliea</taxon>
    </lineage>
</organism>
<evidence type="ECO:0000313" key="5">
    <source>
        <dbReference type="Proteomes" id="UP000029640"/>
    </source>
</evidence>
<dbReference type="PANTHER" id="PTHR47191:SF2">
    <property type="entry name" value="OS05G0170800 PROTEIN"/>
    <property type="match status" value="1"/>
</dbReference>
<dbReference type="RefSeq" id="WP_035515727.1">
    <property type="nucleotide sequence ID" value="NZ_KN234757.1"/>
</dbReference>
<evidence type="ECO:0000256" key="1">
    <source>
        <dbReference type="ARBA" id="ARBA00017693"/>
    </source>
</evidence>
<keyword evidence="5" id="KW-1185">Reference proteome</keyword>
<gene>
    <name evidence="2" type="primary">apaG</name>
    <name evidence="4" type="ORF">HRUBRA_01588</name>
</gene>
<evidence type="ECO:0000313" key="4">
    <source>
        <dbReference type="EMBL" id="KGE03841.1"/>
    </source>
</evidence>
<dbReference type="Pfam" id="PF04379">
    <property type="entry name" value="DUF525"/>
    <property type="match status" value="1"/>
</dbReference>
<comment type="caution">
    <text evidence="4">The sequence shown here is derived from an EMBL/GenBank/DDBJ whole genome shotgun (WGS) entry which is preliminary data.</text>
</comment>
<dbReference type="SUPFAM" id="SSF110069">
    <property type="entry name" value="ApaG-like"/>
    <property type="match status" value="1"/>
</dbReference>
<dbReference type="PROSITE" id="PS51087">
    <property type="entry name" value="APAG"/>
    <property type="match status" value="1"/>
</dbReference>
<dbReference type="InterPro" id="IPR007474">
    <property type="entry name" value="ApaG_domain"/>
</dbReference>
<accession>A0A095XVW3</accession>
<dbReference type="Gene3D" id="2.60.40.1470">
    <property type="entry name" value="ApaG domain"/>
    <property type="match status" value="1"/>
</dbReference>
<evidence type="ECO:0000259" key="3">
    <source>
        <dbReference type="PROSITE" id="PS51087"/>
    </source>
</evidence>
<dbReference type="InterPro" id="IPR036767">
    <property type="entry name" value="ApaG_sf"/>
</dbReference>
<dbReference type="PANTHER" id="PTHR47191">
    <property type="entry name" value="OS05G0170800 PROTEIN"/>
    <property type="match status" value="1"/>
</dbReference>
<evidence type="ECO:0000256" key="2">
    <source>
        <dbReference type="HAMAP-Rule" id="MF_00791"/>
    </source>
</evidence>
<dbReference type="EMBL" id="AUVB01000046">
    <property type="protein sequence ID" value="KGE03841.1"/>
    <property type="molecule type" value="Genomic_DNA"/>
</dbReference>
<dbReference type="HOGENOM" id="CLU_128074_0_0_6"/>
<dbReference type="AlphaFoldDB" id="A0A095XVW3"/>
<sequence>MSESGPDQVHIDVQTTYLPSHSNPEEAQYTFAYTISISNLGDGPVQLLSRHWQITDGNGEVQEVRGAGVVGEQPVIEPGRYFRYTSGATLPTPVGYMQGEYTMVPAGETAVDPAAQPAFEVPIPAFTLHTPTALN</sequence>
<dbReference type="eggNOG" id="COG2967">
    <property type="taxonomic scope" value="Bacteria"/>
</dbReference>